<dbReference type="RefSeq" id="WP_122898901.1">
    <property type="nucleotide sequence ID" value="NZ_RHIB01000002.1"/>
</dbReference>
<dbReference type="Gene3D" id="3.30.750.24">
    <property type="entry name" value="STAS domain"/>
    <property type="match status" value="1"/>
</dbReference>
<dbReference type="SUPFAM" id="SSF52091">
    <property type="entry name" value="SpoIIaa-like"/>
    <property type="match status" value="1"/>
</dbReference>
<sequence length="339" mass="38295">MTNQTKAVEVVGSPFNWDHGKGTFTFEGDQAVLFWLNSAFKTFLDTMEEVSGEDAANVVLETTGYRMGIIVGEYFFKTSDRPAEALNALPDIYAAAGWGRFEVTHLNEEAHTAVIRITDSWEYRINKIQGKKQCGRFFPGHFAGLFTGIFDTNVWYEVKSSQIEGDNYCEFSFFPSDITVKENIHELSRRNEQNEIDKLENLVKVRTEELSQTIKDISSPIIPVLDQVVVIPLLGKYDKFRSKELLEKTTEEISSYSVSYLLLDLTGLHEDIDEYGVSMIQQLVSATYLLGIETVLVGISPLLSMKMSNLNYEFTGVKCFSNLQHGITYALRCEGLSIC</sequence>
<evidence type="ECO:0000259" key="1">
    <source>
        <dbReference type="PROSITE" id="PS50801"/>
    </source>
</evidence>
<comment type="caution">
    <text evidence="2">The sequence shown here is derived from an EMBL/GenBank/DDBJ whole genome shotgun (WGS) entry which is preliminary data.</text>
</comment>
<organism evidence="2 3">
    <name type="scientific">Alteribacter keqinensis</name>
    <dbReference type="NCBI Taxonomy" id="2483800"/>
    <lineage>
        <taxon>Bacteria</taxon>
        <taxon>Bacillati</taxon>
        <taxon>Bacillota</taxon>
        <taxon>Bacilli</taxon>
        <taxon>Bacillales</taxon>
        <taxon>Bacillaceae</taxon>
        <taxon>Alteribacter</taxon>
    </lineage>
</organism>
<dbReference type="InterPro" id="IPR036513">
    <property type="entry name" value="STAS_dom_sf"/>
</dbReference>
<dbReference type="InterPro" id="IPR051932">
    <property type="entry name" value="Bact_StressResp_Reg"/>
</dbReference>
<dbReference type="PANTHER" id="PTHR33745:SF8">
    <property type="entry name" value="BLUE-LIGHT PHOTORECEPTOR"/>
    <property type="match status" value="1"/>
</dbReference>
<dbReference type="PANTHER" id="PTHR33745">
    <property type="entry name" value="RSBT ANTAGONIST PROTEIN RSBS-RELATED"/>
    <property type="match status" value="1"/>
</dbReference>
<reference evidence="2 3" key="1">
    <citation type="submission" date="2018-10" db="EMBL/GenBank/DDBJ databases">
        <title>Bacillus Keqinensis sp. nov., a moderately halophilic bacterium isolated from a saline-alkaline lake.</title>
        <authorList>
            <person name="Wang H."/>
        </authorList>
    </citation>
    <scope>NUCLEOTIDE SEQUENCE [LARGE SCALE GENOMIC DNA]</scope>
    <source>
        <strain evidence="2 3">KQ-3</strain>
    </source>
</reference>
<dbReference type="Proteomes" id="UP000278746">
    <property type="component" value="Unassembled WGS sequence"/>
</dbReference>
<keyword evidence="3" id="KW-1185">Reference proteome</keyword>
<dbReference type="Gene3D" id="3.30.1380.20">
    <property type="entry name" value="Trafficking protein particle complex subunit 3"/>
    <property type="match status" value="1"/>
</dbReference>
<dbReference type="InterPro" id="IPR002645">
    <property type="entry name" value="STAS_dom"/>
</dbReference>
<dbReference type="InterPro" id="IPR024096">
    <property type="entry name" value="NO_sig/Golgi_transp_ligand-bd"/>
</dbReference>
<dbReference type="SUPFAM" id="SSF111126">
    <property type="entry name" value="Ligand-binding domain in the NO signalling and Golgi transport"/>
    <property type="match status" value="1"/>
</dbReference>
<dbReference type="Pfam" id="PF01740">
    <property type="entry name" value="STAS"/>
    <property type="match status" value="1"/>
</dbReference>
<feature type="domain" description="STAS" evidence="1">
    <location>
        <begin position="218"/>
        <end position="330"/>
    </location>
</feature>
<dbReference type="AlphaFoldDB" id="A0A3M7TT09"/>
<dbReference type="CDD" id="cd07041">
    <property type="entry name" value="STAS_RsbR_RsbS_like"/>
    <property type="match status" value="1"/>
</dbReference>
<name>A0A3M7TT09_9BACI</name>
<gene>
    <name evidence="2" type="ORF">EBO34_12100</name>
</gene>
<dbReference type="EMBL" id="RHIB01000002">
    <property type="protein sequence ID" value="RNA67473.1"/>
    <property type="molecule type" value="Genomic_DNA"/>
</dbReference>
<proteinExistence type="predicted"/>
<dbReference type="OrthoDB" id="2717092at2"/>
<evidence type="ECO:0000313" key="2">
    <source>
        <dbReference type="EMBL" id="RNA67473.1"/>
    </source>
</evidence>
<dbReference type="PROSITE" id="PS50801">
    <property type="entry name" value="STAS"/>
    <property type="match status" value="1"/>
</dbReference>
<protein>
    <submittedName>
        <fullName evidence="2">STAS domain-containing protein</fullName>
    </submittedName>
</protein>
<accession>A0A3M7TT09</accession>
<evidence type="ECO:0000313" key="3">
    <source>
        <dbReference type="Proteomes" id="UP000278746"/>
    </source>
</evidence>